<name>A0A645GMD9_9ZZZZ</name>
<gene>
    <name evidence="2" type="ORF">SDC9_174459</name>
</gene>
<reference evidence="2" key="1">
    <citation type="submission" date="2019-08" db="EMBL/GenBank/DDBJ databases">
        <authorList>
            <person name="Kucharzyk K."/>
            <person name="Murdoch R.W."/>
            <person name="Higgins S."/>
            <person name="Loffler F."/>
        </authorList>
    </citation>
    <scope>NUCLEOTIDE SEQUENCE</scope>
</reference>
<comment type="caution">
    <text evidence="2">The sequence shown here is derived from an EMBL/GenBank/DDBJ whole genome shotgun (WGS) entry which is preliminary data.</text>
</comment>
<proteinExistence type="predicted"/>
<feature type="region of interest" description="Disordered" evidence="1">
    <location>
        <begin position="1"/>
        <end position="34"/>
    </location>
</feature>
<organism evidence="2">
    <name type="scientific">bioreactor metagenome</name>
    <dbReference type="NCBI Taxonomy" id="1076179"/>
    <lineage>
        <taxon>unclassified sequences</taxon>
        <taxon>metagenomes</taxon>
        <taxon>ecological metagenomes</taxon>
    </lineage>
</organism>
<dbReference type="AlphaFoldDB" id="A0A645GMD9"/>
<evidence type="ECO:0000313" key="2">
    <source>
        <dbReference type="EMBL" id="MPN27032.1"/>
    </source>
</evidence>
<feature type="compositionally biased region" description="Gly residues" evidence="1">
    <location>
        <begin position="1"/>
        <end position="13"/>
    </location>
</feature>
<feature type="region of interest" description="Disordered" evidence="1">
    <location>
        <begin position="54"/>
        <end position="75"/>
    </location>
</feature>
<protein>
    <submittedName>
        <fullName evidence="2">Uncharacterized protein</fullName>
    </submittedName>
</protein>
<evidence type="ECO:0000256" key="1">
    <source>
        <dbReference type="SAM" id="MobiDB-lite"/>
    </source>
</evidence>
<accession>A0A645GMD9</accession>
<sequence length="75" mass="8062">MIPVGGGSFGANLGGTFWSKDKGAEGVSEDSEGMRSLRRTLKKLIQAAQLVKRAGYVEEPQTPAPEMPKEEANKQ</sequence>
<dbReference type="EMBL" id="VSSQ01076777">
    <property type="protein sequence ID" value="MPN27032.1"/>
    <property type="molecule type" value="Genomic_DNA"/>
</dbReference>